<evidence type="ECO:0000256" key="3">
    <source>
        <dbReference type="ARBA" id="ARBA00022989"/>
    </source>
</evidence>
<evidence type="ECO:0000313" key="6">
    <source>
        <dbReference type="Proteomes" id="UP000654075"/>
    </source>
</evidence>
<accession>A0A813H8F6</accession>
<keyword evidence="6" id="KW-1185">Reference proteome</keyword>
<dbReference type="PANTHER" id="PTHR11384">
    <property type="entry name" value="ATP-BINDING CASSETTE, SUB-FAMILY D MEMBER"/>
    <property type="match status" value="1"/>
</dbReference>
<keyword evidence="2" id="KW-0812">Transmembrane</keyword>
<evidence type="ECO:0000256" key="1">
    <source>
        <dbReference type="ARBA" id="ARBA00022448"/>
    </source>
</evidence>
<dbReference type="SUPFAM" id="SSF52540">
    <property type="entry name" value="P-loop containing nucleoside triphosphate hydrolases"/>
    <property type="match status" value="1"/>
</dbReference>
<evidence type="ECO:0000313" key="5">
    <source>
        <dbReference type="EMBL" id="CAE8634150.1"/>
    </source>
</evidence>
<dbReference type="EMBL" id="CAJNNV010030920">
    <property type="protein sequence ID" value="CAE8634150.1"/>
    <property type="molecule type" value="Genomic_DNA"/>
</dbReference>
<keyword evidence="4" id="KW-0472">Membrane</keyword>
<dbReference type="OrthoDB" id="422637at2759"/>
<sequence length="161" mass="17895">DRVVAGVEVECEIGSHVDGSDAEGAAAASCSGPPPQGEFVPRLARMRRCLRAVGLEHVLTREQDGWLARRSWEEVLGLEEQQKLCLARVLYHEPAFCLLDEATSAVPISTEGALHRKLQEWGVTPVALSRRPFLLDFYQRELRLGLSTEESSNSWQLLEAN</sequence>
<dbReference type="InterPro" id="IPR050835">
    <property type="entry name" value="ABC_transporter_sub-D"/>
</dbReference>
<name>A0A813H8F6_POLGL</name>
<dbReference type="Gene3D" id="3.40.50.300">
    <property type="entry name" value="P-loop containing nucleotide triphosphate hydrolases"/>
    <property type="match status" value="1"/>
</dbReference>
<evidence type="ECO:0000256" key="4">
    <source>
        <dbReference type="ARBA" id="ARBA00023136"/>
    </source>
</evidence>
<reference evidence="5" key="1">
    <citation type="submission" date="2021-02" db="EMBL/GenBank/DDBJ databases">
        <authorList>
            <person name="Dougan E. K."/>
            <person name="Rhodes N."/>
            <person name="Thang M."/>
            <person name="Chan C."/>
        </authorList>
    </citation>
    <scope>NUCLEOTIDE SEQUENCE</scope>
</reference>
<keyword evidence="3" id="KW-1133">Transmembrane helix</keyword>
<gene>
    <name evidence="5" type="ORF">PGLA1383_LOCUS49822</name>
</gene>
<proteinExistence type="predicted"/>
<keyword evidence="1" id="KW-0813">Transport</keyword>
<comment type="caution">
    <text evidence="5">The sequence shown here is derived from an EMBL/GenBank/DDBJ whole genome shotgun (WGS) entry which is preliminary data.</text>
</comment>
<dbReference type="Proteomes" id="UP000654075">
    <property type="component" value="Unassembled WGS sequence"/>
</dbReference>
<dbReference type="InterPro" id="IPR027417">
    <property type="entry name" value="P-loop_NTPase"/>
</dbReference>
<organism evidence="5 6">
    <name type="scientific">Polarella glacialis</name>
    <name type="common">Dinoflagellate</name>
    <dbReference type="NCBI Taxonomy" id="89957"/>
    <lineage>
        <taxon>Eukaryota</taxon>
        <taxon>Sar</taxon>
        <taxon>Alveolata</taxon>
        <taxon>Dinophyceae</taxon>
        <taxon>Suessiales</taxon>
        <taxon>Suessiaceae</taxon>
        <taxon>Polarella</taxon>
    </lineage>
</organism>
<dbReference type="PANTHER" id="PTHR11384:SF59">
    <property type="entry name" value="LYSOSOMAL COBALAMIN TRANSPORTER ABCD4"/>
    <property type="match status" value="1"/>
</dbReference>
<feature type="non-terminal residue" evidence="5">
    <location>
        <position position="1"/>
    </location>
</feature>
<evidence type="ECO:0000256" key="2">
    <source>
        <dbReference type="ARBA" id="ARBA00022692"/>
    </source>
</evidence>
<dbReference type="AlphaFoldDB" id="A0A813H8F6"/>
<evidence type="ECO:0008006" key="7">
    <source>
        <dbReference type="Google" id="ProtNLM"/>
    </source>
</evidence>
<protein>
    <recommendedName>
        <fullName evidence="7">ABC transporter domain-containing protein</fullName>
    </recommendedName>
</protein>